<dbReference type="Proteomes" id="UP000004956">
    <property type="component" value="Unassembled WGS sequence"/>
</dbReference>
<dbReference type="AlphaFoldDB" id="H3KGH6"/>
<comment type="caution">
    <text evidence="2">The sequence shown here is derived from an EMBL/GenBank/DDBJ whole genome shotgun (WGS) entry which is preliminary data.</text>
</comment>
<evidence type="ECO:0000313" key="3">
    <source>
        <dbReference type="Proteomes" id="UP000004956"/>
    </source>
</evidence>
<keyword evidence="3" id="KW-1185">Reference proteome</keyword>
<proteinExistence type="predicted"/>
<feature type="region of interest" description="Disordered" evidence="1">
    <location>
        <begin position="27"/>
        <end position="51"/>
    </location>
</feature>
<organism evidence="2 3">
    <name type="scientific">Sutterella parvirubra YIT 11816</name>
    <dbReference type="NCBI Taxonomy" id="762967"/>
    <lineage>
        <taxon>Bacteria</taxon>
        <taxon>Pseudomonadati</taxon>
        <taxon>Pseudomonadota</taxon>
        <taxon>Betaproteobacteria</taxon>
        <taxon>Burkholderiales</taxon>
        <taxon>Sutterellaceae</taxon>
        <taxon>Sutterella</taxon>
    </lineage>
</organism>
<reference evidence="2 3" key="1">
    <citation type="submission" date="2011-11" db="EMBL/GenBank/DDBJ databases">
        <authorList>
            <person name="Weinstock G."/>
            <person name="Sodergren E."/>
            <person name="Clifton S."/>
            <person name="Fulton L."/>
            <person name="Fulton B."/>
            <person name="Courtney L."/>
            <person name="Fronick C."/>
            <person name="Harrison M."/>
            <person name="Strong C."/>
            <person name="Farmer C."/>
            <person name="Delahaunty K."/>
            <person name="Markovic C."/>
            <person name="Hall O."/>
            <person name="Minx P."/>
            <person name="Tomlinson C."/>
            <person name="Mitreva M."/>
            <person name="Hou S."/>
            <person name="Chen J."/>
            <person name="Wollam A."/>
            <person name="Pepin K.H."/>
            <person name="Johnson M."/>
            <person name="Bhonagiri V."/>
            <person name="Zhang X."/>
            <person name="Suruliraj S."/>
            <person name="Warren W."/>
            <person name="Chinwalla A."/>
            <person name="Mardis E.R."/>
            <person name="Wilson R.K."/>
        </authorList>
    </citation>
    <scope>NUCLEOTIDE SEQUENCE [LARGE SCALE GENOMIC DNA]</scope>
    <source>
        <strain evidence="2 3">YIT 11816</strain>
    </source>
</reference>
<dbReference type="STRING" id="762967.HMPREF9440_01856"/>
<evidence type="ECO:0000256" key="1">
    <source>
        <dbReference type="SAM" id="MobiDB-lite"/>
    </source>
</evidence>
<evidence type="ECO:0000313" key="2">
    <source>
        <dbReference type="EMBL" id="EHY30782.1"/>
    </source>
</evidence>
<sequence>MGFLGMKNSLHACNVRLRKRRGRFFRSRGGAASAEVSGGRRPARSPRTLIP</sequence>
<dbReference type="HOGENOM" id="CLU_3104650_0_0_4"/>
<protein>
    <submittedName>
        <fullName evidence="2">Uncharacterized protein</fullName>
    </submittedName>
</protein>
<name>H3KGH6_9BURK</name>
<accession>H3KGH6</accession>
<gene>
    <name evidence="2" type="ORF">HMPREF9440_01856</name>
</gene>
<dbReference type="EMBL" id="AFBQ01000281">
    <property type="protein sequence ID" value="EHY30782.1"/>
    <property type="molecule type" value="Genomic_DNA"/>
</dbReference>